<dbReference type="SUPFAM" id="SSF53474">
    <property type="entry name" value="alpha/beta-Hydrolases"/>
    <property type="match status" value="1"/>
</dbReference>
<gene>
    <name evidence="2" type="ORF">BJ875DRAFT_436714</name>
</gene>
<dbReference type="OrthoDB" id="10249433at2759"/>
<name>A0A9P7YT68_9HELO</name>
<evidence type="ECO:0000259" key="1">
    <source>
        <dbReference type="Pfam" id="PF12146"/>
    </source>
</evidence>
<comment type="caution">
    <text evidence="2">The sequence shown here is derived from an EMBL/GenBank/DDBJ whole genome shotgun (WGS) entry which is preliminary data.</text>
</comment>
<dbReference type="FunFam" id="3.40.50.1820:FF:000255">
    <property type="entry name" value="Alpha/beta hydrolase, putative"/>
    <property type="match status" value="1"/>
</dbReference>
<dbReference type="EMBL" id="MU251360">
    <property type="protein sequence ID" value="KAG9239287.1"/>
    <property type="molecule type" value="Genomic_DNA"/>
</dbReference>
<dbReference type="Proteomes" id="UP000824998">
    <property type="component" value="Unassembled WGS sequence"/>
</dbReference>
<dbReference type="InterPro" id="IPR029058">
    <property type="entry name" value="AB_hydrolase_fold"/>
</dbReference>
<protein>
    <submittedName>
        <fullName evidence="2">Lysophospholipase-like protein</fullName>
    </submittedName>
</protein>
<evidence type="ECO:0000313" key="3">
    <source>
        <dbReference type="Proteomes" id="UP000824998"/>
    </source>
</evidence>
<accession>A0A9P7YT68</accession>
<dbReference type="Gene3D" id="3.40.50.1820">
    <property type="entry name" value="alpha/beta hydrolase"/>
    <property type="match status" value="1"/>
</dbReference>
<keyword evidence="3" id="KW-1185">Reference proteome</keyword>
<dbReference type="AlphaFoldDB" id="A0A9P7YT68"/>
<dbReference type="PANTHER" id="PTHR11614">
    <property type="entry name" value="PHOSPHOLIPASE-RELATED"/>
    <property type="match status" value="1"/>
</dbReference>
<dbReference type="InterPro" id="IPR022742">
    <property type="entry name" value="Hydrolase_4"/>
</dbReference>
<reference evidence="2" key="1">
    <citation type="journal article" date="2021" name="IMA Fungus">
        <title>Genomic characterization of three marine fungi, including Emericellopsis atlantica sp. nov. with signatures of a generalist lifestyle and marine biomass degradation.</title>
        <authorList>
            <person name="Hagestad O.C."/>
            <person name="Hou L."/>
            <person name="Andersen J.H."/>
            <person name="Hansen E.H."/>
            <person name="Altermark B."/>
            <person name="Li C."/>
            <person name="Kuhnert E."/>
            <person name="Cox R.J."/>
            <person name="Crous P.W."/>
            <person name="Spatafora J.W."/>
            <person name="Lail K."/>
            <person name="Amirebrahimi M."/>
            <person name="Lipzen A."/>
            <person name="Pangilinan J."/>
            <person name="Andreopoulos W."/>
            <person name="Hayes R.D."/>
            <person name="Ng V."/>
            <person name="Grigoriev I.V."/>
            <person name="Jackson S.A."/>
            <person name="Sutton T.D.S."/>
            <person name="Dobson A.D.W."/>
            <person name="Rama T."/>
        </authorList>
    </citation>
    <scope>NUCLEOTIDE SEQUENCE</scope>
    <source>
        <strain evidence="2">TRa018bII</strain>
    </source>
</reference>
<dbReference type="InterPro" id="IPR051044">
    <property type="entry name" value="MAG_DAG_Lipase"/>
</dbReference>
<proteinExistence type="predicted"/>
<evidence type="ECO:0000313" key="2">
    <source>
        <dbReference type="EMBL" id="KAG9239287.1"/>
    </source>
</evidence>
<feature type="domain" description="Serine aminopeptidase S33" evidence="1">
    <location>
        <begin position="26"/>
        <end position="272"/>
    </location>
</feature>
<organism evidence="2 3">
    <name type="scientific">Amylocarpus encephaloides</name>
    <dbReference type="NCBI Taxonomy" id="45428"/>
    <lineage>
        <taxon>Eukaryota</taxon>
        <taxon>Fungi</taxon>
        <taxon>Dikarya</taxon>
        <taxon>Ascomycota</taxon>
        <taxon>Pezizomycotina</taxon>
        <taxon>Leotiomycetes</taxon>
        <taxon>Helotiales</taxon>
        <taxon>Helotiales incertae sedis</taxon>
        <taxon>Amylocarpus</taxon>
    </lineage>
</organism>
<dbReference type="Pfam" id="PF12146">
    <property type="entry name" value="Hydrolase_4"/>
    <property type="match status" value="1"/>
</dbReference>
<sequence length="304" mass="34053">MPTEIEGTHKIGEHELFTKSWKPDEPPKAKLIFIHGFNDHIDRYYTLFPTLASRGIEVHGFDQRGWGRSVRKPEHKGLTGPTSTVISDIVSFIKQHLPSSVPVFVMGHSMGGGETMILASDPQYEDLMPSIRGWILESPFINFPKGQEPGGITVFLGRLAGRFLPHKQRLSALPAENLTRDPEVVKSLKEDELIHDMGTLEGLAGLLDRAALLSQGKAKLNKGVRSIWLGHGTKDMGTSYEASDAWMRQQTQVKDREFKTYDGWYHQLHADQPDNRLVFANDVADWILARLGPEDVHQTSAAKL</sequence>